<dbReference type="InterPro" id="IPR036779">
    <property type="entry name" value="LysM_dom_sf"/>
</dbReference>
<dbReference type="CDD" id="cd00118">
    <property type="entry name" value="LysM"/>
    <property type="match status" value="1"/>
</dbReference>
<dbReference type="Gene3D" id="2.60.40.10">
    <property type="entry name" value="Immunoglobulins"/>
    <property type="match status" value="2"/>
</dbReference>
<dbReference type="Pfam" id="PF01476">
    <property type="entry name" value="LysM"/>
    <property type="match status" value="1"/>
</dbReference>
<dbReference type="PANTHER" id="PTHR38731">
    <property type="entry name" value="LIPL45-RELATED LIPOPROTEIN-RELATED"/>
    <property type="match status" value="1"/>
</dbReference>
<proteinExistence type="predicted"/>
<dbReference type="Proteomes" id="UP000588051">
    <property type="component" value="Unassembled WGS sequence"/>
</dbReference>
<sequence length="567" mass="61619">MLSNNRFVWRSFTRHCLIAALLTLSSSAMAAHPTGTPGSVVATPPDMTYFALQGDTLSGISKRFTDKAMNWKVLSKRNKIADDRAIPVGTAILIPLELLPEEESQARVVALAGTPSYLPLNDSQEVTLTIGSIVKEGGKIITGKNGFLTLTLPDESRISIPSNSQVKVSKLRQTRFTASPRTELTLLEGKVESRVSSLISNHGRFEVRTPLAIAGVRGTHFRVGVSDASTGNEVLEGGVAVDSAAGKKNTGLVLPAGKGNIIDTHGVGKAIDLLPAPVLAADYSLQIRPTVQFSVQPMATAAAYRVQISKDQQALNVLTENRFKENRFKFDGLPDGQYFIRATAIDRLGLEGMPMLQAFTLKARPEPPFSIQPKNKVRSETADFVWTEAAQADFYHLQIARDSEFNNLVADRNQIREVQLPGIPLPLGQYFWRVATVIQKNGITDQGPYSDTQGFVVAQPQAQASMGDSDGKQMSFSWSSEPGQHFLIQIATDPAFHTLYLTKELDQAELKIPRPAAGQYYLRVRATDPDGYVGAFSATQKITILPQWTSGTGEPVVSGGQVVRPGF</sequence>
<protein>
    <submittedName>
        <fullName evidence="3">FecR domain-containing protein</fullName>
    </submittedName>
</protein>
<organism evidence="3 4">
    <name type="scientific">Undibacterium oligocarboniphilum</name>
    <dbReference type="NCBI Taxonomy" id="666702"/>
    <lineage>
        <taxon>Bacteria</taxon>
        <taxon>Pseudomonadati</taxon>
        <taxon>Pseudomonadota</taxon>
        <taxon>Betaproteobacteria</taxon>
        <taxon>Burkholderiales</taxon>
        <taxon>Oxalobacteraceae</taxon>
        <taxon>Undibacterium</taxon>
    </lineage>
</organism>
<name>A0A850QBT4_9BURK</name>
<feature type="signal peptide" evidence="1">
    <location>
        <begin position="1"/>
        <end position="30"/>
    </location>
</feature>
<dbReference type="RefSeq" id="WP_176801543.1">
    <property type="nucleotide sequence ID" value="NZ_JABXYJ010000001.1"/>
</dbReference>
<reference evidence="3 4" key="1">
    <citation type="submission" date="2020-06" db="EMBL/GenBank/DDBJ databases">
        <authorList>
            <person name="Qiu C."/>
            <person name="Liu Z."/>
        </authorList>
    </citation>
    <scope>NUCLEOTIDE SEQUENCE [LARGE SCALE GENOMIC DNA]</scope>
    <source>
        <strain evidence="3 4">EM 1</strain>
    </source>
</reference>
<accession>A0A850QBT4</accession>
<comment type="caution">
    <text evidence="3">The sequence shown here is derived from an EMBL/GenBank/DDBJ whole genome shotgun (WGS) entry which is preliminary data.</text>
</comment>
<dbReference type="PIRSF" id="PIRSF029644">
    <property type="entry name" value="UCP029644"/>
    <property type="match status" value="1"/>
</dbReference>
<dbReference type="InterPro" id="IPR013783">
    <property type="entry name" value="Ig-like_fold"/>
</dbReference>
<gene>
    <name evidence="3" type="ORF">HV832_00190</name>
</gene>
<dbReference type="Gene3D" id="2.60.120.1440">
    <property type="match status" value="1"/>
</dbReference>
<dbReference type="InterPro" id="IPR018392">
    <property type="entry name" value="LysM"/>
</dbReference>
<keyword evidence="4" id="KW-1185">Reference proteome</keyword>
<evidence type="ECO:0000259" key="2">
    <source>
        <dbReference type="PROSITE" id="PS51782"/>
    </source>
</evidence>
<evidence type="ECO:0000256" key="1">
    <source>
        <dbReference type="SAM" id="SignalP"/>
    </source>
</evidence>
<keyword evidence="1" id="KW-0732">Signal</keyword>
<dbReference type="PROSITE" id="PS51782">
    <property type="entry name" value="LYSM"/>
    <property type="match status" value="1"/>
</dbReference>
<dbReference type="PANTHER" id="PTHR38731:SF1">
    <property type="entry name" value="FECR PROTEIN DOMAIN-CONTAINING PROTEIN"/>
    <property type="match status" value="1"/>
</dbReference>
<dbReference type="EMBL" id="JABXYJ010000001">
    <property type="protein sequence ID" value="NVO76247.1"/>
    <property type="molecule type" value="Genomic_DNA"/>
</dbReference>
<dbReference type="Gene3D" id="3.10.350.10">
    <property type="entry name" value="LysM domain"/>
    <property type="match status" value="1"/>
</dbReference>
<dbReference type="InterPro" id="IPR006860">
    <property type="entry name" value="FecR"/>
</dbReference>
<dbReference type="InterPro" id="IPR016930">
    <property type="entry name" value="UCP029644"/>
</dbReference>
<evidence type="ECO:0000313" key="4">
    <source>
        <dbReference type="Proteomes" id="UP000588051"/>
    </source>
</evidence>
<feature type="domain" description="LysM" evidence="2">
    <location>
        <begin position="47"/>
        <end position="94"/>
    </location>
</feature>
<dbReference type="Pfam" id="PF04773">
    <property type="entry name" value="FecR"/>
    <property type="match status" value="1"/>
</dbReference>
<dbReference type="AlphaFoldDB" id="A0A850QBT4"/>
<evidence type="ECO:0000313" key="3">
    <source>
        <dbReference type="EMBL" id="NVO76247.1"/>
    </source>
</evidence>
<feature type="chain" id="PRO_5032925769" evidence="1">
    <location>
        <begin position="31"/>
        <end position="567"/>
    </location>
</feature>